<proteinExistence type="predicted"/>
<evidence type="ECO:0000256" key="1">
    <source>
        <dbReference type="SAM" id="MobiDB-lite"/>
    </source>
</evidence>
<organism evidence="3 4">
    <name type="scientific">Gilvimarinus gilvus</name>
    <dbReference type="NCBI Taxonomy" id="3058038"/>
    <lineage>
        <taxon>Bacteria</taxon>
        <taxon>Pseudomonadati</taxon>
        <taxon>Pseudomonadota</taxon>
        <taxon>Gammaproteobacteria</taxon>
        <taxon>Cellvibrionales</taxon>
        <taxon>Cellvibrionaceae</taxon>
        <taxon>Gilvimarinus</taxon>
    </lineage>
</organism>
<evidence type="ECO:0000256" key="2">
    <source>
        <dbReference type="SAM" id="Phobius"/>
    </source>
</evidence>
<gene>
    <name evidence="3" type="ORF">SCD92_09180</name>
</gene>
<feature type="region of interest" description="Disordered" evidence="1">
    <location>
        <begin position="86"/>
        <end position="145"/>
    </location>
</feature>
<keyword evidence="2" id="KW-0812">Transmembrane</keyword>
<keyword evidence="2" id="KW-1133">Transmembrane helix</keyword>
<accession>A0ABU4RXD9</accession>
<keyword evidence="4" id="KW-1185">Reference proteome</keyword>
<feature type="compositionally biased region" description="Polar residues" evidence="1">
    <location>
        <begin position="86"/>
        <end position="110"/>
    </location>
</feature>
<feature type="transmembrane region" description="Helical" evidence="2">
    <location>
        <begin position="21"/>
        <end position="39"/>
    </location>
</feature>
<reference evidence="3 4" key="1">
    <citation type="submission" date="2023-11" db="EMBL/GenBank/DDBJ databases">
        <title>Gilvimarinus fulvus sp. nov., isolated from the surface of Kelp.</title>
        <authorList>
            <person name="Sun Y.Y."/>
            <person name="Gong Y."/>
            <person name="Du Z.J."/>
        </authorList>
    </citation>
    <scope>NUCLEOTIDE SEQUENCE [LARGE SCALE GENOMIC DNA]</scope>
    <source>
        <strain evidence="3 4">SDUM040013</strain>
    </source>
</reference>
<keyword evidence="2" id="KW-0472">Membrane</keyword>
<dbReference type="Proteomes" id="UP001273505">
    <property type="component" value="Unassembled WGS sequence"/>
</dbReference>
<name>A0ABU4RXD9_9GAMM</name>
<protein>
    <submittedName>
        <fullName evidence="3">Uncharacterized protein</fullName>
    </submittedName>
</protein>
<feature type="transmembrane region" description="Helical" evidence="2">
    <location>
        <begin position="59"/>
        <end position="77"/>
    </location>
</feature>
<sequence length="145" mass="16294">MFRFLAKSALATLIWKRYHRPIVATFALLIGYFLVAMIHGDYVDYVKGAADTTYLWLSYLFKWGLLIALTVAYYLYLNRQLRQSETLGQGTPNPAKNTGTKSTATPQSAQDPFAAIRSKRKLKSHADVALDQSKTGNTENKRGSQ</sequence>
<evidence type="ECO:0000313" key="4">
    <source>
        <dbReference type="Proteomes" id="UP001273505"/>
    </source>
</evidence>
<dbReference type="EMBL" id="JAXAFO010000013">
    <property type="protein sequence ID" value="MDX6849532.1"/>
    <property type="molecule type" value="Genomic_DNA"/>
</dbReference>
<comment type="caution">
    <text evidence="3">The sequence shown here is derived from an EMBL/GenBank/DDBJ whole genome shotgun (WGS) entry which is preliminary data.</text>
</comment>
<dbReference type="RefSeq" id="WP_302724790.1">
    <property type="nucleotide sequence ID" value="NZ_JAULRU010000823.1"/>
</dbReference>
<evidence type="ECO:0000313" key="3">
    <source>
        <dbReference type="EMBL" id="MDX6849532.1"/>
    </source>
</evidence>